<dbReference type="EMBL" id="JALJOT010000005">
    <property type="protein sequence ID" value="KAK9914813.1"/>
    <property type="molecule type" value="Genomic_DNA"/>
</dbReference>
<evidence type="ECO:0000313" key="3">
    <source>
        <dbReference type="Proteomes" id="UP001491310"/>
    </source>
</evidence>
<dbReference type="InterPro" id="IPR038765">
    <property type="entry name" value="Papain-like_cys_pep_sf"/>
</dbReference>
<sequence>MSEDGIWAGYQEQVALARLCSVAIRVYQAGQPVWTIKPEYPDFPQDAPAIHLSYHDGEHYNSVRRADDHTSGPPLPIAIAERVPTSAEKAAARSWGAAEEDLVMRGTGCYDSAAVQQALDDAHGNADQAIEIVIEQLASTAAPSAEGPENKSEMPAQDPVKHAKQK</sequence>
<protein>
    <recommendedName>
        <fullName evidence="4">OTU domain-containing protein</fullName>
    </recommendedName>
</protein>
<keyword evidence="3" id="KW-1185">Reference proteome</keyword>
<dbReference type="Proteomes" id="UP001491310">
    <property type="component" value="Unassembled WGS sequence"/>
</dbReference>
<feature type="region of interest" description="Disordered" evidence="1">
    <location>
        <begin position="140"/>
        <end position="166"/>
    </location>
</feature>
<comment type="caution">
    <text evidence="2">The sequence shown here is derived from an EMBL/GenBank/DDBJ whole genome shotgun (WGS) entry which is preliminary data.</text>
</comment>
<gene>
    <name evidence="2" type="ORF">WJX75_000887</name>
</gene>
<evidence type="ECO:0000313" key="2">
    <source>
        <dbReference type="EMBL" id="KAK9914813.1"/>
    </source>
</evidence>
<dbReference type="SUPFAM" id="SSF54001">
    <property type="entry name" value="Cysteine proteinases"/>
    <property type="match status" value="1"/>
</dbReference>
<reference evidence="2 3" key="1">
    <citation type="journal article" date="2024" name="Nat. Commun.">
        <title>Phylogenomics reveals the evolutionary origins of lichenization in chlorophyte algae.</title>
        <authorList>
            <person name="Puginier C."/>
            <person name="Libourel C."/>
            <person name="Otte J."/>
            <person name="Skaloud P."/>
            <person name="Haon M."/>
            <person name="Grisel S."/>
            <person name="Petersen M."/>
            <person name="Berrin J.G."/>
            <person name="Delaux P.M."/>
            <person name="Dal Grande F."/>
            <person name="Keller J."/>
        </authorList>
    </citation>
    <scope>NUCLEOTIDE SEQUENCE [LARGE SCALE GENOMIC DNA]</scope>
    <source>
        <strain evidence="2 3">SAG 216-7</strain>
    </source>
</reference>
<organism evidence="2 3">
    <name type="scientific">Coccomyxa subellipsoidea</name>
    <dbReference type="NCBI Taxonomy" id="248742"/>
    <lineage>
        <taxon>Eukaryota</taxon>
        <taxon>Viridiplantae</taxon>
        <taxon>Chlorophyta</taxon>
        <taxon>core chlorophytes</taxon>
        <taxon>Trebouxiophyceae</taxon>
        <taxon>Trebouxiophyceae incertae sedis</taxon>
        <taxon>Coccomyxaceae</taxon>
        <taxon>Coccomyxa</taxon>
    </lineage>
</organism>
<dbReference type="Gene3D" id="3.90.70.80">
    <property type="match status" value="1"/>
</dbReference>
<accession>A0ABR2YSL8</accession>
<name>A0ABR2YSL8_9CHLO</name>
<evidence type="ECO:0000256" key="1">
    <source>
        <dbReference type="SAM" id="MobiDB-lite"/>
    </source>
</evidence>
<evidence type="ECO:0008006" key="4">
    <source>
        <dbReference type="Google" id="ProtNLM"/>
    </source>
</evidence>
<proteinExistence type="predicted"/>